<gene>
    <name evidence="1" type="ORF">BDZ94DRAFT_1277903</name>
</gene>
<proteinExistence type="predicted"/>
<dbReference type="Proteomes" id="UP000807353">
    <property type="component" value="Unassembled WGS sequence"/>
</dbReference>
<sequence length="170" mass="18513">MVGNYALENKLDAIIAATPSFVVSEPLMESINSYVVAVLLSAKLSAYKGTVPRDHVLAIIKENKVNIPVNINQDPHAVNKIKVSVQNALMQSRARIKKELKASKAKDASLSIYDLATKIVAATRCSVTVPLCARLALLRKVHTEDDGAKFWDAIDNRLALIRTSAFIATT</sequence>
<dbReference type="OrthoDB" id="3236341at2759"/>
<accession>A0A9P5XTS6</accession>
<evidence type="ECO:0000313" key="2">
    <source>
        <dbReference type="Proteomes" id="UP000807353"/>
    </source>
</evidence>
<name>A0A9P5XTS6_9AGAR</name>
<dbReference type="AlphaFoldDB" id="A0A9P5XTS6"/>
<keyword evidence="2" id="KW-1185">Reference proteome</keyword>
<dbReference type="EMBL" id="MU150611">
    <property type="protein sequence ID" value="KAF9455570.1"/>
    <property type="molecule type" value="Genomic_DNA"/>
</dbReference>
<organism evidence="1 2">
    <name type="scientific">Collybia nuda</name>
    <dbReference type="NCBI Taxonomy" id="64659"/>
    <lineage>
        <taxon>Eukaryota</taxon>
        <taxon>Fungi</taxon>
        <taxon>Dikarya</taxon>
        <taxon>Basidiomycota</taxon>
        <taxon>Agaricomycotina</taxon>
        <taxon>Agaricomycetes</taxon>
        <taxon>Agaricomycetidae</taxon>
        <taxon>Agaricales</taxon>
        <taxon>Tricholomatineae</taxon>
        <taxon>Clitocybaceae</taxon>
        <taxon>Collybia</taxon>
    </lineage>
</organism>
<comment type="caution">
    <text evidence="1">The sequence shown here is derived from an EMBL/GenBank/DDBJ whole genome shotgun (WGS) entry which is preliminary data.</text>
</comment>
<evidence type="ECO:0000313" key="1">
    <source>
        <dbReference type="EMBL" id="KAF9455570.1"/>
    </source>
</evidence>
<protein>
    <submittedName>
        <fullName evidence="1">Uncharacterized protein</fullName>
    </submittedName>
</protein>
<reference evidence="1" key="1">
    <citation type="submission" date="2020-11" db="EMBL/GenBank/DDBJ databases">
        <authorList>
            <consortium name="DOE Joint Genome Institute"/>
            <person name="Ahrendt S."/>
            <person name="Riley R."/>
            <person name="Andreopoulos W."/>
            <person name="Labutti K."/>
            <person name="Pangilinan J."/>
            <person name="Ruiz-Duenas F.J."/>
            <person name="Barrasa J.M."/>
            <person name="Sanchez-Garcia M."/>
            <person name="Camarero S."/>
            <person name="Miyauchi S."/>
            <person name="Serrano A."/>
            <person name="Linde D."/>
            <person name="Babiker R."/>
            <person name="Drula E."/>
            <person name="Ayuso-Fernandez I."/>
            <person name="Pacheco R."/>
            <person name="Padilla G."/>
            <person name="Ferreira P."/>
            <person name="Barriuso J."/>
            <person name="Kellner H."/>
            <person name="Castanera R."/>
            <person name="Alfaro M."/>
            <person name="Ramirez L."/>
            <person name="Pisabarro A.G."/>
            <person name="Kuo A."/>
            <person name="Tritt A."/>
            <person name="Lipzen A."/>
            <person name="He G."/>
            <person name="Yan M."/>
            <person name="Ng V."/>
            <person name="Cullen D."/>
            <person name="Martin F."/>
            <person name="Rosso M.-N."/>
            <person name="Henrissat B."/>
            <person name="Hibbett D."/>
            <person name="Martinez A.T."/>
            <person name="Grigoriev I.V."/>
        </authorList>
    </citation>
    <scope>NUCLEOTIDE SEQUENCE</scope>
    <source>
        <strain evidence="1">CBS 247.69</strain>
    </source>
</reference>